<keyword evidence="6 11" id="KW-1133">Transmembrane helix</keyword>
<feature type="transmembrane region" description="Helical" evidence="11">
    <location>
        <begin position="249"/>
        <end position="268"/>
    </location>
</feature>
<feature type="domain" description="Cation/H(+) antiporter central" evidence="13">
    <location>
        <begin position="518"/>
        <end position="651"/>
    </location>
</feature>
<feature type="domain" description="Cation/H(+) antiporter C-terminal" evidence="14">
    <location>
        <begin position="668"/>
        <end position="830"/>
    </location>
</feature>
<evidence type="ECO:0008006" key="17">
    <source>
        <dbReference type="Google" id="ProtNLM"/>
    </source>
</evidence>
<evidence type="ECO:0000313" key="15">
    <source>
        <dbReference type="EMBL" id="KAK3032682.1"/>
    </source>
</evidence>
<feature type="transmembrane region" description="Helical" evidence="11">
    <location>
        <begin position="188"/>
        <end position="208"/>
    </location>
</feature>
<feature type="transmembrane region" description="Helical" evidence="11">
    <location>
        <begin position="411"/>
        <end position="430"/>
    </location>
</feature>
<dbReference type="InterPro" id="IPR057291">
    <property type="entry name" value="CHX17_2nd"/>
</dbReference>
<evidence type="ECO:0000256" key="8">
    <source>
        <dbReference type="ARBA" id="ARBA00023136"/>
    </source>
</evidence>
<dbReference type="InterPro" id="IPR038770">
    <property type="entry name" value="Na+/solute_symporter_sf"/>
</dbReference>
<dbReference type="GO" id="GO:0006885">
    <property type="term" value="P:regulation of pH"/>
    <property type="evidence" value="ECO:0007669"/>
    <property type="project" value="TreeGrafter"/>
</dbReference>
<dbReference type="GO" id="GO:0015297">
    <property type="term" value="F:antiporter activity"/>
    <property type="evidence" value="ECO:0007669"/>
    <property type="project" value="InterPro"/>
</dbReference>
<feature type="transmembrane region" description="Helical" evidence="11">
    <location>
        <begin position="220"/>
        <end position="243"/>
    </location>
</feature>
<keyword evidence="16" id="KW-1185">Reference proteome</keyword>
<reference evidence="15" key="1">
    <citation type="submission" date="2022-12" db="EMBL/GenBank/DDBJ databases">
        <title>Draft genome assemblies for two species of Escallonia (Escalloniales).</title>
        <authorList>
            <person name="Chanderbali A."/>
            <person name="Dervinis C."/>
            <person name="Anghel I."/>
            <person name="Soltis D."/>
            <person name="Soltis P."/>
            <person name="Zapata F."/>
        </authorList>
    </citation>
    <scope>NUCLEOTIDE SEQUENCE</scope>
    <source>
        <strain evidence="15">UCBG64.0493</strain>
        <tissue evidence="15">Leaf</tissue>
    </source>
</reference>
<dbReference type="PANTHER" id="PTHR32468:SF143">
    <property type="entry name" value="CATION_H(+) ANTIPORTER 15-LIKE"/>
    <property type="match status" value="1"/>
</dbReference>
<dbReference type="Pfam" id="PF00999">
    <property type="entry name" value="Na_H_Exchanger"/>
    <property type="match status" value="1"/>
</dbReference>
<dbReference type="InterPro" id="IPR006153">
    <property type="entry name" value="Cation/H_exchanger_TM"/>
</dbReference>
<keyword evidence="2" id="KW-0813">Transport</keyword>
<protein>
    <recommendedName>
        <fullName evidence="17">Cation/H+ exchanger domain-containing protein</fullName>
    </recommendedName>
</protein>
<keyword evidence="5" id="KW-0630">Potassium</keyword>
<dbReference type="EMBL" id="JAVXUP010000260">
    <property type="protein sequence ID" value="KAK3032682.1"/>
    <property type="molecule type" value="Genomic_DNA"/>
</dbReference>
<name>A0AA88WRQ8_9ASTE</name>
<evidence type="ECO:0000256" key="10">
    <source>
        <dbReference type="SAM" id="MobiDB-lite"/>
    </source>
</evidence>
<dbReference type="GO" id="GO:0006813">
    <property type="term" value="P:potassium ion transport"/>
    <property type="evidence" value="ECO:0007669"/>
    <property type="project" value="UniProtKB-KW"/>
</dbReference>
<dbReference type="PANTHER" id="PTHR32468">
    <property type="entry name" value="CATION/H + ANTIPORTER"/>
    <property type="match status" value="1"/>
</dbReference>
<evidence type="ECO:0000256" key="9">
    <source>
        <dbReference type="ARBA" id="ARBA00038341"/>
    </source>
</evidence>
<evidence type="ECO:0000256" key="1">
    <source>
        <dbReference type="ARBA" id="ARBA00004141"/>
    </source>
</evidence>
<feature type="transmembrane region" description="Helical" evidence="11">
    <location>
        <begin position="289"/>
        <end position="319"/>
    </location>
</feature>
<evidence type="ECO:0000256" key="5">
    <source>
        <dbReference type="ARBA" id="ARBA00022958"/>
    </source>
</evidence>
<dbReference type="Pfam" id="PF23256">
    <property type="entry name" value="CHX17_2nd"/>
    <property type="match status" value="1"/>
</dbReference>
<dbReference type="GO" id="GO:0012505">
    <property type="term" value="C:endomembrane system"/>
    <property type="evidence" value="ECO:0007669"/>
    <property type="project" value="TreeGrafter"/>
</dbReference>
<feature type="region of interest" description="Disordered" evidence="10">
    <location>
        <begin position="834"/>
        <end position="854"/>
    </location>
</feature>
<evidence type="ECO:0000313" key="16">
    <source>
        <dbReference type="Proteomes" id="UP001188597"/>
    </source>
</evidence>
<keyword evidence="7" id="KW-0406">Ion transport</keyword>
<feature type="transmembrane region" description="Helical" evidence="11">
    <location>
        <begin position="51"/>
        <end position="76"/>
    </location>
</feature>
<sequence>MVNTEFLAPLQVLQGQGNGNDSVLGEYMRCFYVKTVEDNGSWYQVNPLARALPLFIVQLIIITGVTRFVIAFLNYLKPLRQPVIIAEIIAATLLGSSCLQMYRETNHYIGVIFALDRFMLLETFGNMGLVYYLFLLGLEMDLSYDMVRRIGKKAWGIALAGTVFPFFIGVALYKFCLLLPDGYFKYGYLYWGAALTVTSLPVLSDTLAKLKLLHSEVGRTAMSAALVNDIFSWIVITTVSVGSKHRSASALWVLLATVAFIIFSVYVIRPTILWMIRRTREGDDFSEMTICVILTGVLACGLITDLLGTTSFIGAYVFGLVIPHDALGNRFVVGVQGFVSDIMMPVWFALCGFRTFLWFLKGPGIFKLGLIVILAWISKPASTLAASHLFDVPLAEGVSIALLMNNKGITALYSILAGRTGRVLSLSLSLSLLDYDLDETGFVIMLLVIFLMTALPSPILTFLSKPKMRFLPSKHRALQKLKPDAELRILACVHEMPAAAGIINLLEASNATRSSPICVFALQLIQLGKQATAFLIIHNPSRSSSRNSRSRADAQTEQMINAFEKLEHESSSFSVQVLTAMSPYATMHEDICSIAEDKRVTLIILPFHKRQSIHQTMEDSNPAYKDVNDNVLANAPCSIGILIDRGLGVPSSNLRFGTNAKDLRRHIVMLYVGGPDDREALAYASRMGEHQNATLKVVRFIPGKEAVGARSLSFIEENNGAISMTVDTGKERELDDCFINEFRHKTAGKKSIVFSEKMANNGDETIAIIKSMEENVDLYVVGRGLGLASPLIAGIGDWSECPELGAIGDLLVTSEFSLTASVLVVQQYVGLKPTRDGLSTPDSSEDNNENLGNLKHRLSHASLDPLKYRKDIDYDS</sequence>
<comment type="similarity">
    <text evidence="9">Belongs to the monovalent cation:proton antiporter 2 (CPA2) transporter (TC 2.A.37) family. CHX (TC 2.A.37.4) subfamily.</text>
</comment>
<feature type="transmembrane region" description="Helical" evidence="11">
    <location>
        <begin position="83"/>
        <end position="102"/>
    </location>
</feature>
<dbReference type="Pfam" id="PF23259">
    <property type="entry name" value="CHX17_C"/>
    <property type="match status" value="1"/>
</dbReference>
<dbReference type="InterPro" id="IPR057290">
    <property type="entry name" value="CHX17_C"/>
</dbReference>
<evidence type="ECO:0000256" key="6">
    <source>
        <dbReference type="ARBA" id="ARBA00022989"/>
    </source>
</evidence>
<organism evidence="15 16">
    <name type="scientific">Escallonia herrerae</name>
    <dbReference type="NCBI Taxonomy" id="1293975"/>
    <lineage>
        <taxon>Eukaryota</taxon>
        <taxon>Viridiplantae</taxon>
        <taxon>Streptophyta</taxon>
        <taxon>Embryophyta</taxon>
        <taxon>Tracheophyta</taxon>
        <taxon>Spermatophyta</taxon>
        <taxon>Magnoliopsida</taxon>
        <taxon>eudicotyledons</taxon>
        <taxon>Gunneridae</taxon>
        <taxon>Pentapetalae</taxon>
        <taxon>asterids</taxon>
        <taxon>campanulids</taxon>
        <taxon>Escalloniales</taxon>
        <taxon>Escalloniaceae</taxon>
        <taxon>Escallonia</taxon>
    </lineage>
</organism>
<evidence type="ECO:0000256" key="11">
    <source>
        <dbReference type="SAM" id="Phobius"/>
    </source>
</evidence>
<feature type="transmembrane region" description="Helical" evidence="11">
    <location>
        <begin position="108"/>
        <end position="134"/>
    </location>
</feature>
<dbReference type="InterPro" id="IPR050794">
    <property type="entry name" value="CPA2_transporter"/>
</dbReference>
<keyword evidence="8 11" id="KW-0472">Membrane</keyword>
<dbReference type="AlphaFoldDB" id="A0AA88WRQ8"/>
<comment type="caution">
    <text evidence="15">The sequence shown here is derived from an EMBL/GenBank/DDBJ whole genome shotgun (WGS) entry which is preliminary data.</text>
</comment>
<comment type="subcellular location">
    <subcellularLocation>
        <location evidence="1">Membrane</location>
        <topology evidence="1">Multi-pass membrane protein</topology>
    </subcellularLocation>
</comment>
<keyword evidence="4 11" id="KW-0812">Transmembrane</keyword>
<dbReference type="GO" id="GO:1902600">
    <property type="term" value="P:proton transmembrane transport"/>
    <property type="evidence" value="ECO:0007669"/>
    <property type="project" value="InterPro"/>
</dbReference>
<feature type="transmembrane region" description="Helical" evidence="11">
    <location>
        <begin position="154"/>
        <end position="173"/>
    </location>
</feature>
<feature type="transmembrane region" description="Helical" evidence="11">
    <location>
        <begin position="442"/>
        <end position="464"/>
    </location>
</feature>
<dbReference type="Proteomes" id="UP001188597">
    <property type="component" value="Unassembled WGS sequence"/>
</dbReference>
<evidence type="ECO:0000259" key="14">
    <source>
        <dbReference type="Pfam" id="PF23259"/>
    </source>
</evidence>
<evidence type="ECO:0000259" key="12">
    <source>
        <dbReference type="Pfam" id="PF00999"/>
    </source>
</evidence>
<gene>
    <name evidence="15" type="ORF">RJ639_036746</name>
</gene>
<feature type="domain" description="Cation/H+ exchanger transmembrane" evidence="12">
    <location>
        <begin position="69"/>
        <end position="455"/>
    </location>
</feature>
<proteinExistence type="inferred from homology"/>
<evidence type="ECO:0000256" key="3">
    <source>
        <dbReference type="ARBA" id="ARBA00022538"/>
    </source>
</evidence>
<evidence type="ECO:0000256" key="7">
    <source>
        <dbReference type="ARBA" id="ARBA00023065"/>
    </source>
</evidence>
<keyword evidence="3" id="KW-0633">Potassium transport</keyword>
<dbReference type="Gene3D" id="1.20.1530.20">
    <property type="match status" value="1"/>
</dbReference>
<evidence type="ECO:0000256" key="2">
    <source>
        <dbReference type="ARBA" id="ARBA00022448"/>
    </source>
</evidence>
<dbReference type="GO" id="GO:0016020">
    <property type="term" value="C:membrane"/>
    <property type="evidence" value="ECO:0007669"/>
    <property type="project" value="UniProtKB-SubCell"/>
</dbReference>
<evidence type="ECO:0000256" key="4">
    <source>
        <dbReference type="ARBA" id="ARBA00022692"/>
    </source>
</evidence>
<evidence type="ECO:0000259" key="13">
    <source>
        <dbReference type="Pfam" id="PF23256"/>
    </source>
</evidence>
<accession>A0AA88WRQ8</accession>
<dbReference type="Gene3D" id="3.40.50.12370">
    <property type="match status" value="1"/>
</dbReference>
<feature type="transmembrane region" description="Helical" evidence="11">
    <location>
        <begin position="357"/>
        <end position="378"/>
    </location>
</feature>
<feature type="transmembrane region" description="Helical" evidence="11">
    <location>
        <begin position="331"/>
        <end position="350"/>
    </location>
</feature>